<proteinExistence type="predicted"/>
<accession>A0ABS1DNQ4</accession>
<gene>
    <name evidence="1" type="ORF">CKO28_25340</name>
</gene>
<evidence type="ECO:0000313" key="1">
    <source>
        <dbReference type="EMBL" id="MBK1671329.1"/>
    </source>
</evidence>
<reference evidence="1 2" key="1">
    <citation type="journal article" date="2020" name="Microorganisms">
        <title>Osmotic Adaptation and Compatible Solute Biosynthesis of Phototrophic Bacteria as Revealed from Genome Analyses.</title>
        <authorList>
            <person name="Imhoff J.F."/>
            <person name="Rahn T."/>
            <person name="Kunzel S."/>
            <person name="Keller A."/>
            <person name="Neulinger S.C."/>
        </authorList>
    </citation>
    <scope>NUCLEOTIDE SEQUENCE [LARGE SCALE GENOMIC DNA]</scope>
    <source>
        <strain evidence="1 2">DSM 9895</strain>
    </source>
</reference>
<organism evidence="1 2">
    <name type="scientific">Rhodovibrio sodomensis</name>
    <dbReference type="NCBI Taxonomy" id="1088"/>
    <lineage>
        <taxon>Bacteria</taxon>
        <taxon>Pseudomonadati</taxon>
        <taxon>Pseudomonadota</taxon>
        <taxon>Alphaproteobacteria</taxon>
        <taxon>Rhodospirillales</taxon>
        <taxon>Rhodovibrionaceae</taxon>
        <taxon>Rhodovibrio</taxon>
    </lineage>
</organism>
<comment type="caution">
    <text evidence="1">The sequence shown here is derived from an EMBL/GenBank/DDBJ whole genome shotgun (WGS) entry which is preliminary data.</text>
</comment>
<evidence type="ECO:0000313" key="2">
    <source>
        <dbReference type="Proteomes" id="UP001296873"/>
    </source>
</evidence>
<keyword evidence="2" id="KW-1185">Reference proteome</keyword>
<dbReference type="RefSeq" id="WP_200344076.1">
    <property type="nucleotide sequence ID" value="NZ_NRRL01000172.1"/>
</dbReference>
<name>A0ABS1DNQ4_9PROT</name>
<sequence length="93" mass="9711">MTILTDCCEILTAAIRFLARRGDVPAPAHSSADLHAALLDAGRAVDALDQTGGAHFEAETGRPHWHVDYANGIMTYVISPDALRAVCAPAAGA</sequence>
<dbReference type="EMBL" id="NRRL01000172">
    <property type="protein sequence ID" value="MBK1671329.1"/>
    <property type="molecule type" value="Genomic_DNA"/>
</dbReference>
<protein>
    <submittedName>
        <fullName evidence="1">Uncharacterized protein</fullName>
    </submittedName>
</protein>
<dbReference type="Proteomes" id="UP001296873">
    <property type="component" value="Unassembled WGS sequence"/>
</dbReference>